<comment type="caution">
    <text evidence="1">The sequence shown here is derived from an EMBL/GenBank/DDBJ whole genome shotgun (WGS) entry which is preliminary data.</text>
</comment>
<name>A0ABT1MRC1_9RHOB</name>
<sequence>MLNVLAYFQRINAFEYAPPVRKPLVVICHYDARDVVPLIALLRQIRRIPAGIPFEVEIVVNSVTGRRLQLPNDLSDVAVTMRPNSGYNIGAWESVWRQRSDCDFFLFLQDECEIKRENWLIPFIHGTRFADTFLACECIFYMSSWSAIDWKETCNQYFEIADLYDLGIKAPPTHAQMTVVAARRKALEEVGGFISGDHKARANAGEIATTHRALQKGFRVREVQWLPYSTISHPQWNDYINRSRSFAWSLKRVFRILQWWARTEFSRRAAYRRLKATRTNIS</sequence>
<organism evidence="1 2">
    <name type="scientific">Paracoccus albicereus</name>
    <dbReference type="NCBI Taxonomy" id="2922394"/>
    <lineage>
        <taxon>Bacteria</taxon>
        <taxon>Pseudomonadati</taxon>
        <taxon>Pseudomonadota</taxon>
        <taxon>Alphaproteobacteria</taxon>
        <taxon>Rhodobacterales</taxon>
        <taxon>Paracoccaceae</taxon>
        <taxon>Paracoccus</taxon>
    </lineage>
</organism>
<dbReference type="InterPro" id="IPR029044">
    <property type="entry name" value="Nucleotide-diphossugar_trans"/>
</dbReference>
<dbReference type="Proteomes" id="UP001203945">
    <property type="component" value="Unassembled WGS sequence"/>
</dbReference>
<evidence type="ECO:0000313" key="1">
    <source>
        <dbReference type="EMBL" id="MCQ0970860.1"/>
    </source>
</evidence>
<protein>
    <recommendedName>
        <fullName evidence="3">Glycosyltransferase family 2 protein</fullName>
    </recommendedName>
</protein>
<dbReference type="EMBL" id="JAKZEU010000003">
    <property type="protein sequence ID" value="MCQ0970860.1"/>
    <property type="molecule type" value="Genomic_DNA"/>
</dbReference>
<evidence type="ECO:0008006" key="3">
    <source>
        <dbReference type="Google" id="ProtNLM"/>
    </source>
</evidence>
<dbReference type="RefSeq" id="WP_255329866.1">
    <property type="nucleotide sequence ID" value="NZ_JAKZEU010000003.1"/>
</dbReference>
<reference evidence="1 2" key="1">
    <citation type="submission" date="2022-03" db="EMBL/GenBank/DDBJ databases">
        <authorList>
            <person name="He Y."/>
        </authorList>
    </citation>
    <scope>NUCLEOTIDE SEQUENCE [LARGE SCALE GENOMIC DNA]</scope>
    <source>
        <strain evidence="1 2">TK19116</strain>
    </source>
</reference>
<gene>
    <name evidence="1" type="ORF">MLD63_10530</name>
</gene>
<keyword evidence="2" id="KW-1185">Reference proteome</keyword>
<accession>A0ABT1MRC1</accession>
<proteinExistence type="predicted"/>
<dbReference type="SUPFAM" id="SSF53448">
    <property type="entry name" value="Nucleotide-diphospho-sugar transferases"/>
    <property type="match status" value="1"/>
</dbReference>
<evidence type="ECO:0000313" key="2">
    <source>
        <dbReference type="Proteomes" id="UP001203945"/>
    </source>
</evidence>